<name>A0A0P9U1Y0_9PSED</name>
<proteinExistence type="predicted"/>
<organism evidence="1 2">
    <name type="scientific">Pseudomonas syringae pv. delphinii</name>
    <dbReference type="NCBI Taxonomy" id="192088"/>
    <lineage>
        <taxon>Bacteria</taxon>
        <taxon>Pseudomonadati</taxon>
        <taxon>Pseudomonadota</taxon>
        <taxon>Gammaproteobacteria</taxon>
        <taxon>Pseudomonadales</taxon>
        <taxon>Pseudomonadaceae</taxon>
        <taxon>Pseudomonas</taxon>
    </lineage>
</organism>
<comment type="caution">
    <text evidence="1">The sequence shown here is derived from an EMBL/GenBank/DDBJ whole genome shotgun (WGS) entry which is preliminary data.</text>
</comment>
<dbReference type="EMBL" id="RBRA01000032">
    <property type="protein sequence ID" value="RMQ28578.1"/>
    <property type="molecule type" value="Genomic_DNA"/>
</dbReference>
<sequence>MNQTKQSSQLLYLLALQLLGYQGWCNCDLAGVGPVNTVMSAFVR</sequence>
<dbReference type="AlphaFoldDB" id="A0A0P9U1Y0"/>
<gene>
    <name evidence="1" type="ORF">ALQ08_200045</name>
</gene>
<evidence type="ECO:0000313" key="2">
    <source>
        <dbReference type="Proteomes" id="UP000269044"/>
    </source>
</evidence>
<evidence type="ECO:0000313" key="1">
    <source>
        <dbReference type="EMBL" id="RMQ28578.1"/>
    </source>
</evidence>
<accession>A0A0P9U1Y0</accession>
<dbReference type="Proteomes" id="UP000269044">
    <property type="component" value="Unassembled WGS sequence"/>
</dbReference>
<reference evidence="1 2" key="1">
    <citation type="submission" date="2018-08" db="EMBL/GenBank/DDBJ databases">
        <title>Recombination of ecologically and evolutionarily significant loci maintains genetic cohesion in the Pseudomonas syringae species complex.</title>
        <authorList>
            <person name="Dillon M."/>
            <person name="Thakur S."/>
            <person name="Almeida R.N.D."/>
            <person name="Weir B.S."/>
            <person name="Guttman D.S."/>
        </authorList>
    </citation>
    <scope>NUCLEOTIDE SEQUENCE [LARGE SCALE GENOMIC DNA]</scope>
    <source>
        <strain evidence="1 2">ICMP 13052</strain>
    </source>
</reference>
<protein>
    <submittedName>
        <fullName evidence="1">Uncharacterized protein</fullName>
    </submittedName>
</protein>